<evidence type="ECO:0000256" key="9">
    <source>
        <dbReference type="ARBA" id="ARBA00023277"/>
    </source>
</evidence>
<evidence type="ECO:0000256" key="8">
    <source>
        <dbReference type="ARBA" id="ARBA00023235"/>
    </source>
</evidence>
<comment type="similarity">
    <text evidence="4">Belongs to the NAD(P)-dependent epimerase/dehydratase family.</text>
</comment>
<dbReference type="SUPFAM" id="SSF51735">
    <property type="entry name" value="NAD(P)-binding Rossmann-fold domains"/>
    <property type="match status" value="1"/>
</dbReference>
<comment type="pathway">
    <text evidence="3">Carbohydrate metabolism; galactose metabolism.</text>
</comment>
<keyword evidence="8 13" id="KW-0413">Isomerase</keyword>
<dbReference type="InterPro" id="IPR036291">
    <property type="entry name" value="NAD(P)-bd_dom_sf"/>
</dbReference>
<dbReference type="InterPro" id="IPR001509">
    <property type="entry name" value="Epimerase_deHydtase"/>
</dbReference>
<evidence type="ECO:0000313" key="14">
    <source>
        <dbReference type="EMBL" id="PTC24432.1"/>
    </source>
</evidence>
<evidence type="ECO:0000256" key="1">
    <source>
        <dbReference type="ARBA" id="ARBA00000083"/>
    </source>
</evidence>
<dbReference type="Pfam" id="PF01370">
    <property type="entry name" value="Epimerase"/>
    <property type="match status" value="1"/>
</dbReference>
<keyword evidence="15" id="KW-1185">Reference proteome</keyword>
<dbReference type="UniPathway" id="UPA00214"/>
<evidence type="ECO:0000256" key="2">
    <source>
        <dbReference type="ARBA" id="ARBA00001911"/>
    </source>
</evidence>
<evidence type="ECO:0000313" key="15">
    <source>
        <dbReference type="Proteomes" id="UP000240476"/>
    </source>
</evidence>
<comment type="catalytic activity">
    <reaction evidence="1">
        <text>UDP-alpha-D-glucose = UDP-alpha-D-galactose</text>
        <dbReference type="Rhea" id="RHEA:22168"/>
        <dbReference type="ChEBI" id="CHEBI:58885"/>
        <dbReference type="ChEBI" id="CHEBI:66914"/>
        <dbReference type="EC" id="5.1.3.2"/>
    </reaction>
</comment>
<dbReference type="Proteomes" id="UP000240476">
    <property type="component" value="Unassembled WGS sequence"/>
</dbReference>
<dbReference type="Gene3D" id="3.90.25.10">
    <property type="entry name" value="UDP-galactose 4-epimerase, domain 1"/>
    <property type="match status" value="1"/>
</dbReference>
<dbReference type="Proteomes" id="UP000423257">
    <property type="component" value="Unassembled WGS sequence"/>
</dbReference>
<dbReference type="AlphaFoldDB" id="A0A2T4FLY6"/>
<reference evidence="13 16" key="2">
    <citation type="submission" date="2019-09" db="EMBL/GenBank/DDBJ databases">
        <title>Draft genome sequences of 48 bacterial type strains from the CCUG.</title>
        <authorList>
            <person name="Tunovic T."/>
            <person name="Pineiro-Iglesias B."/>
            <person name="Unosson C."/>
            <person name="Inganas E."/>
            <person name="Ohlen M."/>
            <person name="Cardew S."/>
            <person name="Jensie-Markopoulos S."/>
            <person name="Salva-Serra F."/>
            <person name="Jaen-Luchoro D."/>
            <person name="Karlsson R."/>
            <person name="Svensson-Stadler L."/>
            <person name="Chun J."/>
            <person name="Moore E."/>
        </authorList>
    </citation>
    <scope>NUCLEOTIDE SEQUENCE [LARGE SCALE GENOMIC DNA]</scope>
    <source>
        <strain evidence="13 16">CCUG 51524</strain>
    </source>
</reference>
<dbReference type="NCBIfam" id="TIGR01179">
    <property type="entry name" value="galE"/>
    <property type="match status" value="1"/>
</dbReference>
<organism evidence="14 15">
    <name type="scientific">Pseudomonas palleroniana</name>
    <dbReference type="NCBI Taxonomy" id="191390"/>
    <lineage>
        <taxon>Bacteria</taxon>
        <taxon>Pseudomonadati</taxon>
        <taxon>Pseudomonadota</taxon>
        <taxon>Gammaproteobacteria</taxon>
        <taxon>Pseudomonadales</taxon>
        <taxon>Pseudomonadaceae</taxon>
        <taxon>Pseudomonas</taxon>
    </lineage>
</organism>
<dbReference type="GO" id="GO:0003978">
    <property type="term" value="F:UDP-glucose 4-epimerase activity"/>
    <property type="evidence" value="ECO:0007669"/>
    <property type="project" value="UniProtKB-EC"/>
</dbReference>
<reference evidence="14 15" key="1">
    <citation type="submission" date="2018-03" db="EMBL/GenBank/DDBJ databases">
        <title>Draft genome sequence of the type strain of Pseudomonas palleroniana LMG 23076, isolated from rice in Cameroon.</title>
        <authorList>
            <person name="Tambong J.T."/>
        </authorList>
    </citation>
    <scope>NUCLEOTIDE SEQUENCE [LARGE SCALE GENOMIC DNA]</scope>
    <source>
        <strain evidence="14 15">LMG 23076</strain>
    </source>
</reference>
<keyword evidence="7" id="KW-0520">NAD</keyword>
<comment type="cofactor">
    <cofactor evidence="2">
        <name>NAD(+)</name>
        <dbReference type="ChEBI" id="CHEBI:57540"/>
    </cofactor>
</comment>
<evidence type="ECO:0000256" key="11">
    <source>
        <dbReference type="ARBA" id="ARBA00033067"/>
    </source>
</evidence>
<sequence length="350" mass="38507">MPARSADNCDMHLFRFIQEYQMKILITGGAGYIGSTICLALADAGHQPVILDEQALPANETYNKFSYYQGDIADKHLLTQIIGAHPDLSLVIHCAAKIDVAESISHPSIYYENNFSKSISMVSHLLDLGVKKLILSGTAALYSADNAHSFDEHAPPTPMSPYARSKYFLELALKDISNTKDFQFLIFRYFNPIGSDHTFRTGFRGSNKSSLLNSLIQCATFRQPFQINGTDWNTRDGSTVRDFVDVADLAAAHVLAALAFDNNSLAVPLNQFEMPVINLGSQRGVTVQEFVSAFMSATKSDLVVNRAERRPGDIVGGYASSRLARELLGWAPSTSLQTSILNSIRWASTL</sequence>
<evidence type="ECO:0000256" key="7">
    <source>
        <dbReference type="ARBA" id="ARBA00023027"/>
    </source>
</evidence>
<dbReference type="PANTHER" id="PTHR43725">
    <property type="entry name" value="UDP-GLUCOSE 4-EPIMERASE"/>
    <property type="match status" value="1"/>
</dbReference>
<dbReference type="InterPro" id="IPR005886">
    <property type="entry name" value="UDP_G4E"/>
</dbReference>
<proteinExistence type="inferred from homology"/>
<feature type="domain" description="NAD-dependent epimerase/dehydratase" evidence="12">
    <location>
        <begin position="24"/>
        <end position="262"/>
    </location>
</feature>
<dbReference type="EC" id="5.1.3.2" evidence="5"/>
<evidence type="ECO:0000313" key="16">
    <source>
        <dbReference type="Proteomes" id="UP000423257"/>
    </source>
</evidence>
<evidence type="ECO:0000256" key="10">
    <source>
        <dbReference type="ARBA" id="ARBA00031367"/>
    </source>
</evidence>
<evidence type="ECO:0000313" key="13">
    <source>
        <dbReference type="EMBL" id="KAB0567603.1"/>
    </source>
</evidence>
<dbReference type="Gene3D" id="3.40.50.720">
    <property type="entry name" value="NAD(P)-binding Rossmann-like Domain"/>
    <property type="match status" value="1"/>
</dbReference>
<name>A0A2T4FLY6_9PSED</name>
<comment type="caution">
    <text evidence="14">The sequence shown here is derived from an EMBL/GenBank/DDBJ whole genome shotgun (WGS) entry which is preliminary data.</text>
</comment>
<evidence type="ECO:0000259" key="12">
    <source>
        <dbReference type="Pfam" id="PF01370"/>
    </source>
</evidence>
<dbReference type="EMBL" id="PYWX01000053">
    <property type="protein sequence ID" value="PTC24432.1"/>
    <property type="molecule type" value="Genomic_DNA"/>
</dbReference>
<evidence type="ECO:0000256" key="3">
    <source>
        <dbReference type="ARBA" id="ARBA00004947"/>
    </source>
</evidence>
<evidence type="ECO:0000256" key="6">
    <source>
        <dbReference type="ARBA" id="ARBA00018569"/>
    </source>
</evidence>
<evidence type="ECO:0000256" key="5">
    <source>
        <dbReference type="ARBA" id="ARBA00013189"/>
    </source>
</evidence>
<dbReference type="GO" id="GO:0006012">
    <property type="term" value="P:galactose metabolic process"/>
    <property type="evidence" value="ECO:0007669"/>
    <property type="project" value="UniProtKB-UniPathway"/>
</dbReference>
<evidence type="ECO:0000256" key="4">
    <source>
        <dbReference type="ARBA" id="ARBA00007637"/>
    </source>
</evidence>
<accession>A0A2T4FLY6</accession>
<dbReference type="PANTHER" id="PTHR43725:SF53">
    <property type="entry name" value="UDP-ARABINOSE 4-EPIMERASE 1"/>
    <property type="match status" value="1"/>
</dbReference>
<dbReference type="EMBL" id="VZPQ01000005">
    <property type="protein sequence ID" value="KAB0567603.1"/>
    <property type="molecule type" value="Genomic_DNA"/>
</dbReference>
<keyword evidence="9" id="KW-0119">Carbohydrate metabolism</keyword>
<protein>
    <recommendedName>
        <fullName evidence="6">UDP-glucose 4-epimerase</fullName>
        <ecNumber evidence="5">5.1.3.2</ecNumber>
    </recommendedName>
    <alternativeName>
        <fullName evidence="11">Galactowaldenase</fullName>
    </alternativeName>
    <alternativeName>
        <fullName evidence="10">UDP-galactose 4-epimerase</fullName>
    </alternativeName>
</protein>
<gene>
    <name evidence="14" type="primary">galE</name>
    <name evidence="14" type="ORF">C9383_19455</name>
    <name evidence="13" type="ORF">F7R03_11470</name>
</gene>